<dbReference type="GeneID" id="92178393"/>
<dbReference type="Proteomes" id="UP001388673">
    <property type="component" value="Unassembled WGS sequence"/>
</dbReference>
<dbReference type="RefSeq" id="XP_066805463.1">
    <property type="nucleotide sequence ID" value="XM_066944262.1"/>
</dbReference>
<name>A0AAW0Z4U2_9TREE</name>
<feature type="region of interest" description="Disordered" evidence="1">
    <location>
        <begin position="81"/>
        <end position="101"/>
    </location>
</feature>
<gene>
    <name evidence="2" type="ORF">IAR55_001134</name>
</gene>
<feature type="region of interest" description="Disordered" evidence="1">
    <location>
        <begin position="24"/>
        <end position="67"/>
    </location>
</feature>
<feature type="region of interest" description="Disordered" evidence="1">
    <location>
        <begin position="127"/>
        <end position="149"/>
    </location>
</feature>
<reference evidence="2 3" key="1">
    <citation type="journal article" date="2024" name="bioRxiv">
        <title>Comparative genomics of Cryptococcus and Kwoniella reveals pathogenesis evolution and contrasting karyotype dynamics via intercentromeric recombination or chromosome fusion.</title>
        <authorList>
            <person name="Coelho M.A."/>
            <person name="David-Palma M."/>
            <person name="Shea T."/>
            <person name="Bowers K."/>
            <person name="McGinley-Smith S."/>
            <person name="Mohammad A.W."/>
            <person name="Gnirke A."/>
            <person name="Yurkov A.M."/>
            <person name="Nowrousian M."/>
            <person name="Sun S."/>
            <person name="Cuomo C.A."/>
            <person name="Heitman J."/>
        </authorList>
    </citation>
    <scope>NUCLEOTIDE SEQUENCE [LARGE SCALE GENOMIC DNA]</scope>
    <source>
        <strain evidence="2 3">CBS 13917</strain>
    </source>
</reference>
<feature type="compositionally biased region" description="Polar residues" evidence="1">
    <location>
        <begin position="133"/>
        <end position="145"/>
    </location>
</feature>
<feature type="region of interest" description="Disordered" evidence="1">
    <location>
        <begin position="654"/>
        <end position="694"/>
    </location>
</feature>
<comment type="caution">
    <text evidence="2">The sequence shown here is derived from an EMBL/GenBank/DDBJ whole genome shotgun (WGS) entry which is preliminary data.</text>
</comment>
<evidence type="ECO:0000313" key="2">
    <source>
        <dbReference type="EMBL" id="KAK8865984.1"/>
    </source>
</evidence>
<sequence>MSTILDTNSSSISRSGKRRYLLEVEIPSRRPRPRSLRSEAPSPPSCSSTSPTTEIGKTTSTTTTRPAKKIRIPLSTESAIFPSSPLADRGKSRVRNSTRLRSQSIVPGRCSSVGPSTRIRAREAEIQAGSPIGTVSDSTAIQSDSPAGVQDNVQLRAAVDGDENDRDRMHHNANLEILAAAAHSISDDNAAMEVLAGGSVVPVSDSVDSTTTSVDIQMKEESQWDQEEEEDMSPALMEIAKDVEDHWENEDMVDTALPNHIPLKSNDHILSEEEPSECLVCTENITDLLKTADEAGKGGIGGGLALWVCDLPNCGALYCLTCAVEVANRDIQRFKIPACCACTRQWDIETLENQAKTYDPEGMVNPIPRRMPRPDGPAHLLNHQLSVIIVLVARFRATEQARGVGPDNAAPFIAWFRSLHPAAMNDELLQRAWRNYLAPHPVGLLNPRLDLPFILGSERLASEAMAEGIRAMHLNAQGRTVLRKLAEIVTAIQGDDDRDRRTAINHRVRLVAIHHSIKMRLEAVSQMHVPRPRDVRRRSGRIPADTAVDDLITRLGTIVPDPTLVDIGLIVRGRHGPFVPPPPPPPPGPVALRGRQGTIPFPGLQFFPDRRQRLDVDQMLRHDPIIRQAIAAAGERPTGRALREAVRAALVAHGHLPPRGHPQTPNAPRLANRQPRPAVVPARPQPQARPGREAGRRALIRLREMVLDEGDDA</sequence>
<organism evidence="2 3">
    <name type="scientific">Kwoniella newhampshirensis</name>
    <dbReference type="NCBI Taxonomy" id="1651941"/>
    <lineage>
        <taxon>Eukaryota</taxon>
        <taxon>Fungi</taxon>
        <taxon>Dikarya</taxon>
        <taxon>Basidiomycota</taxon>
        <taxon>Agaricomycotina</taxon>
        <taxon>Tremellomycetes</taxon>
        <taxon>Tremellales</taxon>
        <taxon>Cryptococcaceae</taxon>
        <taxon>Kwoniella</taxon>
    </lineage>
</organism>
<feature type="compositionally biased region" description="Low complexity" evidence="1">
    <location>
        <begin position="673"/>
        <end position="689"/>
    </location>
</feature>
<evidence type="ECO:0000256" key="1">
    <source>
        <dbReference type="SAM" id="MobiDB-lite"/>
    </source>
</evidence>
<dbReference type="EMBL" id="JBCAWK010000002">
    <property type="protein sequence ID" value="KAK8865984.1"/>
    <property type="molecule type" value="Genomic_DNA"/>
</dbReference>
<evidence type="ECO:0008006" key="4">
    <source>
        <dbReference type="Google" id="ProtNLM"/>
    </source>
</evidence>
<accession>A0AAW0Z4U2</accession>
<evidence type="ECO:0000313" key="3">
    <source>
        <dbReference type="Proteomes" id="UP001388673"/>
    </source>
</evidence>
<dbReference type="AlphaFoldDB" id="A0AAW0Z4U2"/>
<dbReference type="KEGG" id="kne:92178393"/>
<keyword evidence="3" id="KW-1185">Reference proteome</keyword>
<protein>
    <recommendedName>
        <fullName evidence="4">RING-type domain-containing protein</fullName>
    </recommendedName>
</protein>
<proteinExistence type="predicted"/>
<feature type="compositionally biased region" description="Low complexity" evidence="1">
    <location>
        <begin position="45"/>
        <end position="64"/>
    </location>
</feature>